<gene>
    <name evidence="1" type="ORF">UFOPK3720_00149</name>
</gene>
<organism evidence="1">
    <name type="scientific">freshwater metagenome</name>
    <dbReference type="NCBI Taxonomy" id="449393"/>
    <lineage>
        <taxon>unclassified sequences</taxon>
        <taxon>metagenomes</taxon>
        <taxon>ecological metagenomes</taxon>
    </lineage>
</organism>
<proteinExistence type="predicted"/>
<accession>A0A6J7HME7</accession>
<sequence>MGVVALGSSLLEDALELLLKVLERLLRLVDRDVAAADQGLCVVLAH</sequence>
<evidence type="ECO:0000313" key="1">
    <source>
        <dbReference type="EMBL" id="CAB4919626.1"/>
    </source>
</evidence>
<protein>
    <submittedName>
        <fullName evidence="1">Unannotated protein</fullName>
    </submittedName>
</protein>
<dbReference type="AlphaFoldDB" id="A0A6J7HME7"/>
<reference evidence="1" key="1">
    <citation type="submission" date="2020-05" db="EMBL/GenBank/DDBJ databases">
        <authorList>
            <person name="Chiriac C."/>
            <person name="Salcher M."/>
            <person name="Ghai R."/>
            <person name="Kavagutti S V."/>
        </authorList>
    </citation>
    <scope>NUCLEOTIDE SEQUENCE</scope>
</reference>
<name>A0A6J7HME7_9ZZZZ</name>
<dbReference type="EMBL" id="CAFBNB010000016">
    <property type="protein sequence ID" value="CAB4919626.1"/>
    <property type="molecule type" value="Genomic_DNA"/>
</dbReference>